<feature type="compositionally biased region" description="Basic and acidic residues" evidence="1">
    <location>
        <begin position="66"/>
        <end position="83"/>
    </location>
</feature>
<dbReference type="Gramene" id="TKW32746">
    <property type="protein sequence ID" value="TKW32746"/>
    <property type="gene ID" value="SEVIR_2G188300v2"/>
</dbReference>
<feature type="compositionally biased region" description="Low complexity" evidence="1">
    <location>
        <begin position="7"/>
        <end position="18"/>
    </location>
</feature>
<keyword evidence="3" id="KW-1185">Reference proteome</keyword>
<dbReference type="AlphaFoldDB" id="A0A4V6DEB4"/>
<dbReference type="Gene3D" id="2.30.42.10">
    <property type="match status" value="1"/>
</dbReference>
<feature type="region of interest" description="Disordered" evidence="1">
    <location>
        <begin position="1"/>
        <end position="107"/>
    </location>
</feature>
<proteinExistence type="predicted"/>
<evidence type="ECO:0000256" key="1">
    <source>
        <dbReference type="SAM" id="MobiDB-lite"/>
    </source>
</evidence>
<dbReference type="PANTHER" id="PTHR47389:SF5">
    <property type="entry name" value="OS09G0436700 PROTEIN"/>
    <property type="match status" value="1"/>
</dbReference>
<dbReference type="SUPFAM" id="SSF50156">
    <property type="entry name" value="PDZ domain-like"/>
    <property type="match status" value="1"/>
</dbReference>
<sequence>MAPTATQEEGGQASGSRSRAGRRHTPTPAVTDSPSGAFIAAGQEEKIKATPEESERERWKRKRARAAADNRGADEEVEKKGARSTEAAAAADSASTGEWHPSSAVSSPLRWPCLGKRETRIDPAIELFTIDLVTIDPYVPRSCMVTKHLVAVRESATEIVLEGAKVIFSFSSNVVIVSTNGELMAQSSGFLIDWDEDSKMGTVLTSALLICTKYPSLDKWLATGEYLPNAELSSHTNCVCVHLLDKDETTVPARLLHYDKHFNIDLFKVHVDSCAKIPSFNSEVRYGQEVSVLGRDKDLNLNINHGRVQFNSPTIYEIHHYMFMGCIINQFGIGGPVIDFNGQVFGVVSIPGMGFIHSSIILKCLDMWKKFDCVPWLHIRMKFSAMKFLDPARVENIFHKCNISSGLIVAKVSLGSVVEKSGIIIGDIIVSINRECIATTVEVVGEVLLLMCENHLDIEIPVDVFHTLKGSTRTINLRLNITDEVEVFAKGNYLVSARDCA</sequence>
<organism evidence="2 3">
    <name type="scientific">Setaria viridis</name>
    <name type="common">Green bristlegrass</name>
    <name type="synonym">Setaria italica subsp. viridis</name>
    <dbReference type="NCBI Taxonomy" id="4556"/>
    <lineage>
        <taxon>Eukaryota</taxon>
        <taxon>Viridiplantae</taxon>
        <taxon>Streptophyta</taxon>
        <taxon>Embryophyta</taxon>
        <taxon>Tracheophyta</taxon>
        <taxon>Spermatophyta</taxon>
        <taxon>Magnoliopsida</taxon>
        <taxon>Liliopsida</taxon>
        <taxon>Poales</taxon>
        <taxon>Poaceae</taxon>
        <taxon>PACMAD clade</taxon>
        <taxon>Panicoideae</taxon>
        <taxon>Panicodae</taxon>
        <taxon>Paniceae</taxon>
        <taxon>Cenchrinae</taxon>
        <taxon>Setaria</taxon>
    </lineage>
</organism>
<dbReference type="Proteomes" id="UP000298652">
    <property type="component" value="Chromosome 2"/>
</dbReference>
<evidence type="ECO:0000313" key="3">
    <source>
        <dbReference type="Proteomes" id="UP000298652"/>
    </source>
</evidence>
<reference evidence="2" key="1">
    <citation type="submission" date="2019-03" db="EMBL/GenBank/DDBJ databases">
        <title>WGS assembly of Setaria viridis.</title>
        <authorList>
            <person name="Huang P."/>
            <person name="Jenkins J."/>
            <person name="Grimwood J."/>
            <person name="Barry K."/>
            <person name="Healey A."/>
            <person name="Mamidi S."/>
            <person name="Sreedasyam A."/>
            <person name="Shu S."/>
            <person name="Feldman M."/>
            <person name="Wu J."/>
            <person name="Yu Y."/>
            <person name="Chen C."/>
            <person name="Johnson J."/>
            <person name="Rokhsar D."/>
            <person name="Baxter I."/>
            <person name="Schmutz J."/>
            <person name="Brutnell T."/>
            <person name="Kellogg E."/>
        </authorList>
    </citation>
    <scope>NUCLEOTIDE SEQUENCE [LARGE SCALE GENOMIC DNA]</scope>
</reference>
<feature type="compositionally biased region" description="Low complexity" evidence="1">
    <location>
        <begin position="84"/>
        <end position="95"/>
    </location>
</feature>
<protein>
    <recommendedName>
        <fullName evidence="4">PDZ domain-containing protein</fullName>
    </recommendedName>
</protein>
<name>A0A4V6DEB4_SETVI</name>
<dbReference type="SUPFAM" id="SSF50494">
    <property type="entry name" value="Trypsin-like serine proteases"/>
    <property type="match status" value="1"/>
</dbReference>
<dbReference type="InterPro" id="IPR009003">
    <property type="entry name" value="Peptidase_S1_PA"/>
</dbReference>
<dbReference type="Pfam" id="PF13365">
    <property type="entry name" value="Trypsin_2"/>
    <property type="match status" value="1"/>
</dbReference>
<dbReference type="InterPro" id="IPR036034">
    <property type="entry name" value="PDZ_sf"/>
</dbReference>
<evidence type="ECO:0000313" key="2">
    <source>
        <dbReference type="EMBL" id="TKW32746.1"/>
    </source>
</evidence>
<accession>A0A4V6DEB4</accession>
<gene>
    <name evidence="2" type="ORF">SEVIR_2G188300v2</name>
</gene>
<dbReference type="OMA" id="GCQILER"/>
<dbReference type="Gene3D" id="2.40.10.120">
    <property type="match status" value="1"/>
</dbReference>
<feature type="compositionally biased region" description="Basic and acidic residues" evidence="1">
    <location>
        <begin position="43"/>
        <end position="58"/>
    </location>
</feature>
<dbReference type="EMBL" id="CM016553">
    <property type="protein sequence ID" value="TKW32746.1"/>
    <property type="molecule type" value="Genomic_DNA"/>
</dbReference>
<dbReference type="PANTHER" id="PTHR47389">
    <property type="entry name" value="OS09G0436400 PROTEIN"/>
    <property type="match status" value="1"/>
</dbReference>
<evidence type="ECO:0008006" key="4">
    <source>
        <dbReference type="Google" id="ProtNLM"/>
    </source>
</evidence>